<sequence length="89" mass="9720">AIRTDANVDLLQLASRGTNVTEVQAILSIHPEWDRTLRRIKLPGIATTGDMNSKVDHINPASCTGDLLVANANLLTSWRLGRCKAEELV</sequence>
<reference evidence="1" key="1">
    <citation type="submission" date="2023-03" db="EMBL/GenBank/DDBJ databases">
        <title>Massive genome expansion in bonnet fungi (Mycena s.s.) driven by repeated elements and novel gene families across ecological guilds.</title>
        <authorList>
            <consortium name="Lawrence Berkeley National Laboratory"/>
            <person name="Harder C.B."/>
            <person name="Miyauchi S."/>
            <person name="Viragh M."/>
            <person name="Kuo A."/>
            <person name="Thoen E."/>
            <person name="Andreopoulos B."/>
            <person name="Lu D."/>
            <person name="Skrede I."/>
            <person name="Drula E."/>
            <person name="Henrissat B."/>
            <person name="Morin E."/>
            <person name="Kohler A."/>
            <person name="Barry K."/>
            <person name="LaButti K."/>
            <person name="Morin E."/>
            <person name="Salamov A."/>
            <person name="Lipzen A."/>
            <person name="Mereny Z."/>
            <person name="Hegedus B."/>
            <person name="Baldrian P."/>
            <person name="Stursova M."/>
            <person name="Weitz H."/>
            <person name="Taylor A."/>
            <person name="Grigoriev I.V."/>
            <person name="Nagy L.G."/>
            <person name="Martin F."/>
            <person name="Kauserud H."/>
        </authorList>
    </citation>
    <scope>NUCLEOTIDE SEQUENCE</scope>
    <source>
        <strain evidence="1">9144</strain>
    </source>
</reference>
<organism evidence="1 2">
    <name type="scientific">Mycena pura</name>
    <dbReference type="NCBI Taxonomy" id="153505"/>
    <lineage>
        <taxon>Eukaryota</taxon>
        <taxon>Fungi</taxon>
        <taxon>Dikarya</taxon>
        <taxon>Basidiomycota</taxon>
        <taxon>Agaricomycotina</taxon>
        <taxon>Agaricomycetes</taxon>
        <taxon>Agaricomycetidae</taxon>
        <taxon>Agaricales</taxon>
        <taxon>Marasmiineae</taxon>
        <taxon>Mycenaceae</taxon>
        <taxon>Mycena</taxon>
    </lineage>
</organism>
<dbReference type="AlphaFoldDB" id="A0AAD6Y935"/>
<dbReference type="Proteomes" id="UP001219525">
    <property type="component" value="Unassembled WGS sequence"/>
</dbReference>
<name>A0AAD6Y935_9AGAR</name>
<accession>A0AAD6Y935</accession>
<evidence type="ECO:0000313" key="1">
    <source>
        <dbReference type="EMBL" id="KAJ7200194.1"/>
    </source>
</evidence>
<comment type="caution">
    <text evidence="1">The sequence shown here is derived from an EMBL/GenBank/DDBJ whole genome shotgun (WGS) entry which is preliminary data.</text>
</comment>
<proteinExistence type="predicted"/>
<keyword evidence="2" id="KW-1185">Reference proteome</keyword>
<gene>
    <name evidence="1" type="ORF">GGX14DRAFT_314928</name>
</gene>
<dbReference type="EMBL" id="JARJCW010000064">
    <property type="protein sequence ID" value="KAJ7200194.1"/>
    <property type="molecule type" value="Genomic_DNA"/>
</dbReference>
<evidence type="ECO:0000313" key="2">
    <source>
        <dbReference type="Proteomes" id="UP001219525"/>
    </source>
</evidence>
<protein>
    <submittedName>
        <fullName evidence="1">Uncharacterized protein</fullName>
    </submittedName>
</protein>
<feature type="non-terminal residue" evidence="1">
    <location>
        <position position="89"/>
    </location>
</feature>
<feature type="non-terminal residue" evidence="1">
    <location>
        <position position="1"/>
    </location>
</feature>